<evidence type="ECO:0000313" key="8">
    <source>
        <dbReference type="Proteomes" id="UP000694866"/>
    </source>
</evidence>
<feature type="compositionally biased region" description="Basic and acidic residues" evidence="6">
    <location>
        <begin position="775"/>
        <end position="787"/>
    </location>
</feature>
<dbReference type="FunFam" id="1.10.880.10:FF:000004">
    <property type="entry name" value="Nuclear factor, erythroid 2"/>
    <property type="match status" value="1"/>
</dbReference>
<dbReference type="InterPro" id="IPR047167">
    <property type="entry name" value="NFE2-like"/>
</dbReference>
<proteinExistence type="predicted"/>
<reference evidence="9" key="1">
    <citation type="submission" date="2025-08" db="UniProtKB">
        <authorList>
            <consortium name="RefSeq"/>
        </authorList>
    </citation>
    <scope>IDENTIFICATION</scope>
</reference>
<keyword evidence="3" id="KW-0010">Activator</keyword>
<name>A0A9R1TWR1_9HYME</name>
<feature type="region of interest" description="Disordered" evidence="6">
    <location>
        <begin position="111"/>
        <end position="135"/>
    </location>
</feature>
<feature type="compositionally biased region" description="Basic and acidic residues" evidence="6">
    <location>
        <begin position="938"/>
        <end position="948"/>
    </location>
</feature>
<evidence type="ECO:0000256" key="4">
    <source>
        <dbReference type="ARBA" id="ARBA00023163"/>
    </source>
</evidence>
<feature type="compositionally biased region" description="Basic and acidic residues" evidence="6">
    <location>
        <begin position="325"/>
        <end position="335"/>
    </location>
</feature>
<feature type="region of interest" description="Disordered" evidence="6">
    <location>
        <begin position="750"/>
        <end position="787"/>
    </location>
</feature>
<feature type="compositionally biased region" description="Polar residues" evidence="6">
    <location>
        <begin position="923"/>
        <end position="936"/>
    </location>
</feature>
<gene>
    <name evidence="9" type="primary">cnc</name>
</gene>
<feature type="compositionally biased region" description="Polar residues" evidence="6">
    <location>
        <begin position="607"/>
        <end position="618"/>
    </location>
</feature>
<evidence type="ECO:0000256" key="2">
    <source>
        <dbReference type="ARBA" id="ARBA00023125"/>
    </source>
</evidence>
<feature type="region of interest" description="Disordered" evidence="6">
    <location>
        <begin position="325"/>
        <end position="381"/>
    </location>
</feature>
<dbReference type="GO" id="GO:0000978">
    <property type="term" value="F:RNA polymerase II cis-regulatory region sequence-specific DNA binding"/>
    <property type="evidence" value="ECO:0007669"/>
    <property type="project" value="InterPro"/>
</dbReference>
<dbReference type="AlphaFoldDB" id="A0A9R1TWR1"/>
<accession>A0A9R1TWR1</accession>
<feature type="compositionally biased region" description="Basic residues" evidence="6">
    <location>
        <begin position="370"/>
        <end position="381"/>
    </location>
</feature>
<feature type="region of interest" description="Disordered" evidence="6">
    <location>
        <begin position="162"/>
        <end position="186"/>
    </location>
</feature>
<dbReference type="PROSITE" id="PS50217">
    <property type="entry name" value="BZIP"/>
    <property type="match status" value="1"/>
</dbReference>
<dbReference type="CDD" id="cd14698">
    <property type="entry name" value="bZIP_CNC"/>
    <property type="match status" value="1"/>
</dbReference>
<feature type="compositionally biased region" description="Gly residues" evidence="6">
    <location>
        <begin position="236"/>
        <end position="245"/>
    </location>
</feature>
<keyword evidence="2" id="KW-0238">DNA-binding</keyword>
<evidence type="ECO:0000259" key="7">
    <source>
        <dbReference type="PROSITE" id="PS50217"/>
    </source>
</evidence>
<evidence type="ECO:0000256" key="5">
    <source>
        <dbReference type="ARBA" id="ARBA00023242"/>
    </source>
</evidence>
<protein>
    <submittedName>
        <fullName evidence="9">Segmentation protein cap'n'collar</fullName>
    </submittedName>
</protein>
<keyword evidence="4" id="KW-0804">Transcription</keyword>
<dbReference type="GO" id="GO:0005634">
    <property type="term" value="C:nucleus"/>
    <property type="evidence" value="ECO:0007669"/>
    <property type="project" value="TreeGrafter"/>
</dbReference>
<keyword evidence="5" id="KW-0539">Nucleus</keyword>
<dbReference type="OrthoDB" id="7458135at2759"/>
<dbReference type="InterPro" id="IPR008917">
    <property type="entry name" value="TF_DNA-bd_sf"/>
</dbReference>
<dbReference type="Pfam" id="PF03131">
    <property type="entry name" value="bZIP_Maf"/>
    <property type="match status" value="1"/>
</dbReference>
<dbReference type="GO" id="GO:0000981">
    <property type="term" value="F:DNA-binding transcription factor activity, RNA polymerase II-specific"/>
    <property type="evidence" value="ECO:0007669"/>
    <property type="project" value="TreeGrafter"/>
</dbReference>
<feature type="compositionally biased region" description="Low complexity" evidence="6">
    <location>
        <begin position="162"/>
        <end position="176"/>
    </location>
</feature>
<dbReference type="InterPro" id="IPR004827">
    <property type="entry name" value="bZIP"/>
</dbReference>
<feature type="domain" description="BZIP" evidence="7">
    <location>
        <begin position="824"/>
        <end position="887"/>
    </location>
</feature>
<evidence type="ECO:0000256" key="1">
    <source>
        <dbReference type="ARBA" id="ARBA00023015"/>
    </source>
</evidence>
<evidence type="ECO:0000256" key="3">
    <source>
        <dbReference type="ARBA" id="ARBA00023159"/>
    </source>
</evidence>
<dbReference type="Gene3D" id="1.10.880.10">
    <property type="entry name" value="Transcription factor, Skn-1-like, DNA-binding domain"/>
    <property type="match status" value="1"/>
</dbReference>
<feature type="region of interest" description="Disordered" evidence="6">
    <location>
        <begin position="582"/>
        <end position="618"/>
    </location>
</feature>
<dbReference type="RefSeq" id="XP_011298782.1">
    <property type="nucleotide sequence ID" value="XM_011300480.1"/>
</dbReference>
<dbReference type="PANTHER" id="PTHR24411:SF55">
    <property type="entry name" value="SEGMENTATION PROTEIN CAP'N'COLLAR"/>
    <property type="match status" value="1"/>
</dbReference>
<evidence type="ECO:0000256" key="6">
    <source>
        <dbReference type="SAM" id="MobiDB-lite"/>
    </source>
</evidence>
<feature type="compositionally biased region" description="Basic and acidic residues" evidence="6">
    <location>
        <begin position="177"/>
        <end position="186"/>
    </location>
</feature>
<dbReference type="SMART" id="SM00338">
    <property type="entry name" value="BRLZ"/>
    <property type="match status" value="1"/>
</dbReference>
<feature type="region of interest" description="Disordered" evidence="6">
    <location>
        <begin position="229"/>
        <end position="249"/>
    </location>
</feature>
<organism evidence="8 9">
    <name type="scientific">Fopius arisanus</name>
    <dbReference type="NCBI Taxonomy" id="64838"/>
    <lineage>
        <taxon>Eukaryota</taxon>
        <taxon>Metazoa</taxon>
        <taxon>Ecdysozoa</taxon>
        <taxon>Arthropoda</taxon>
        <taxon>Hexapoda</taxon>
        <taxon>Insecta</taxon>
        <taxon>Pterygota</taxon>
        <taxon>Neoptera</taxon>
        <taxon>Endopterygota</taxon>
        <taxon>Hymenoptera</taxon>
        <taxon>Apocrita</taxon>
        <taxon>Ichneumonoidea</taxon>
        <taxon>Braconidae</taxon>
        <taxon>Opiinae</taxon>
        <taxon>Fopius</taxon>
    </lineage>
</organism>
<keyword evidence="1" id="KW-0805">Transcription regulation</keyword>
<keyword evidence="8" id="KW-1185">Reference proteome</keyword>
<dbReference type="SUPFAM" id="SSF47454">
    <property type="entry name" value="A DNA-binding domain in eukaryotic transcription factors"/>
    <property type="match status" value="1"/>
</dbReference>
<dbReference type="CTD" id="42743"/>
<dbReference type="GeneID" id="105263946"/>
<dbReference type="PROSITE" id="PS00036">
    <property type="entry name" value="BZIP_BASIC"/>
    <property type="match status" value="1"/>
</dbReference>
<sequence>MICLKKLYREELLQLALLLSLLRVDPESYLGLDIQRIGVGSLNLHNGSGWHTDARTIVHRPIFVHPKNLDSMLINYERDLFEELNSLGRYSRLNSTRNDIHAYLLNVEDSARDEIPGGSSQGDSSEPDAPTEAQGTAELTQEDMDLIEVLWKQDVDLGLPLVDPDQVSQSPSTSEKSSPDEIEKLKTLEAINASKIEDKEETEELKEEDPWAGLSYTIDLETGEYIPTGSPSGCGSSSGEGGDQFLGGPSLNLESPIGLTDDSLGLTDSLGLEDDFASELLSDSLLGDGVEGLLSNDSLGLPDGFNLEEALQLVGLNEVQPEEIKQEEKKKKLDSAKSSSCDLPGGSESESDLNSSRDDPEGDDMIHTPQFHHPHHSHRSLQGRVPFMRTMSMDQRWPDLSSFLSTPEHFTHPGHPYPGHGISHHSHYDAQRNVLLHNATLAPPVGDLNSTGPYHHVGGPSNFGSAVATSMNLTNSSEPMGPENNGAYKTEPSDMMYYQAPPTDSMNQSSETLFSSLLTEEDFALMDMGVNESMYSMRMLDSSNNASGPTGAAALPGVQGGGNNGGSGVVTSLGGVTDERMDASSDSAVSSMGSERGPLSDGEWMETGSNSSHTQPDTHYSMDYASKYRMPYDCNYSIAGRTGGSPRCQADRVPPVAQKKHQMFGKRCFQEQGPGSLLGASPHPTTPIKYEYEGHTVGAGPPGNAYSGPIEGAAGPQSELKYSCSLDFSRHQAVPQIPGRTALEHIHHNHTYHLPGDSSGPMQRPLSRDKKARKHDADEHLTRDEKRARSLNVPISVQDIINLPMDEFNERLSKYDLSEQQLNLIRDIRRRGKNKVAAQNCRKRKLDQIISLADQVKEMRDRKMRLIREREFMLMETQRVKTKYHQLYNHLFMVMRDPEGNPYSRNEWSFQQSAEGNVLLVPKNQTNSHHSRSSTMEPKAKPDPEHKE</sequence>
<feature type="region of interest" description="Disordered" evidence="6">
    <location>
        <begin position="914"/>
        <end position="948"/>
    </location>
</feature>
<dbReference type="InterPro" id="IPR004826">
    <property type="entry name" value="bZIP_Maf"/>
</dbReference>
<dbReference type="Proteomes" id="UP000694866">
    <property type="component" value="Unplaced"/>
</dbReference>
<feature type="compositionally biased region" description="Low complexity" evidence="6">
    <location>
        <begin position="584"/>
        <end position="594"/>
    </location>
</feature>
<dbReference type="PANTHER" id="PTHR24411">
    <property type="entry name" value="NUCLEAR FACTOR ERYTHROID 2-RELATED FACTOR"/>
    <property type="match status" value="1"/>
</dbReference>
<evidence type="ECO:0000313" key="9">
    <source>
        <dbReference type="RefSeq" id="XP_011298782.1"/>
    </source>
</evidence>
<dbReference type="KEGG" id="fas:105263946"/>